<dbReference type="SUPFAM" id="SSF143100">
    <property type="entry name" value="TTHA1013/TTHA0281-like"/>
    <property type="match status" value="1"/>
</dbReference>
<gene>
    <name evidence="2" type="ORF">NGAL_HAMBI1145_40900</name>
</gene>
<evidence type="ECO:0000259" key="1">
    <source>
        <dbReference type="Pfam" id="PF08972"/>
    </source>
</evidence>
<accession>A0A0T7FSC0</accession>
<evidence type="ECO:0000313" key="2">
    <source>
        <dbReference type="EMBL" id="CDZ37885.1"/>
    </source>
</evidence>
<dbReference type="EMBL" id="CCRH01000011">
    <property type="protein sequence ID" value="CDZ37885.1"/>
    <property type="molecule type" value="Genomic_DNA"/>
</dbReference>
<proteinExistence type="predicted"/>
<evidence type="ECO:0000313" key="3">
    <source>
        <dbReference type="Proteomes" id="UP000046176"/>
    </source>
</evidence>
<dbReference type="Pfam" id="PF08972">
    <property type="entry name" value="DUF1902"/>
    <property type="match status" value="1"/>
</dbReference>
<reference evidence="2 3" key="1">
    <citation type="submission" date="2014-08" db="EMBL/GenBank/DDBJ databases">
        <authorList>
            <person name="Chen Y.-H."/>
        </authorList>
    </citation>
    <scope>NUCLEOTIDE SEQUENCE [LARGE SCALE GENOMIC DNA]</scope>
</reference>
<dbReference type="Proteomes" id="UP000046176">
    <property type="component" value="Unassembled WGS sequence"/>
</dbReference>
<sequence>MTSIMSIIVHATWDEEASVWVATSNDIEGLAVEADTMEELEPKVKAALADLIELNGTSSPLQEIPVYIMSEQLSRIPNPRRA</sequence>
<organism evidence="2 3">
    <name type="scientific">Neorhizobium galegae bv. officinalis</name>
    <dbReference type="NCBI Taxonomy" id="323656"/>
    <lineage>
        <taxon>Bacteria</taxon>
        <taxon>Pseudomonadati</taxon>
        <taxon>Pseudomonadota</taxon>
        <taxon>Alphaproteobacteria</taxon>
        <taxon>Hyphomicrobiales</taxon>
        <taxon>Rhizobiaceae</taxon>
        <taxon>Rhizobium/Agrobacterium group</taxon>
        <taxon>Neorhizobium</taxon>
    </lineage>
</organism>
<dbReference type="InterPro" id="IPR035069">
    <property type="entry name" value="TTHA1013/TTHA0281-like"/>
</dbReference>
<dbReference type="InterPro" id="IPR015066">
    <property type="entry name" value="DUF1902"/>
</dbReference>
<protein>
    <recommendedName>
        <fullName evidence="1">DUF1902 domain-containing protein</fullName>
    </recommendedName>
</protein>
<dbReference type="Gene3D" id="3.30.2390.10">
    <property type="entry name" value="TTHA1013-like"/>
    <property type="match status" value="1"/>
</dbReference>
<dbReference type="OrthoDB" id="361917at2"/>
<feature type="domain" description="DUF1902" evidence="1">
    <location>
        <begin position="7"/>
        <end position="70"/>
    </location>
</feature>
<name>A0A0T7FSC0_NEOGA</name>
<dbReference type="RefSeq" id="WP_052754766.1">
    <property type="nucleotide sequence ID" value="NZ_CCRH01000011.1"/>
</dbReference>
<dbReference type="AlphaFoldDB" id="A0A0T7FSC0"/>